<keyword evidence="1" id="KW-0677">Repeat</keyword>
<dbReference type="InterPro" id="IPR011990">
    <property type="entry name" value="TPR-like_helical_dom_sf"/>
</dbReference>
<keyword evidence="4" id="KW-1133">Transmembrane helix</keyword>
<protein>
    <recommendedName>
        <fullName evidence="7">CHAT domain-containing protein</fullName>
    </recommendedName>
</protein>
<evidence type="ECO:0000256" key="4">
    <source>
        <dbReference type="SAM" id="Phobius"/>
    </source>
</evidence>
<proteinExistence type="predicted"/>
<keyword evidence="6" id="KW-1185">Reference proteome</keyword>
<dbReference type="Proteomes" id="UP000029736">
    <property type="component" value="Unassembled WGS sequence"/>
</dbReference>
<gene>
    <name evidence="5" type="ORF">IX84_09690</name>
</gene>
<dbReference type="PROSITE" id="PS50005">
    <property type="entry name" value="TPR"/>
    <property type="match status" value="2"/>
</dbReference>
<comment type="caution">
    <text evidence="5">The sequence shown here is derived from an EMBL/GenBank/DDBJ whole genome shotgun (WGS) entry which is preliminary data.</text>
</comment>
<name>A0A098SBM2_9BACT</name>
<dbReference type="PANTHER" id="PTHR45641">
    <property type="entry name" value="TETRATRICOPEPTIDE REPEAT PROTEIN (AFU_ORTHOLOGUE AFUA_6G03870)"/>
    <property type="match status" value="1"/>
</dbReference>
<evidence type="ECO:0000256" key="3">
    <source>
        <dbReference type="PROSITE-ProRule" id="PRU00339"/>
    </source>
</evidence>
<reference evidence="5 6" key="1">
    <citation type="journal article" date="2014" name="Int. J. Syst. Evol. Microbiol.">
        <title>Phaeodactylibacter xiamenensis gen. nov., sp. nov., a member of the family Saprospiraceae isolated from the marine alga Phaeodactylum tricornutum.</title>
        <authorList>
            <person name="Chen Z.Jr."/>
            <person name="Lei X."/>
            <person name="Lai Q."/>
            <person name="Li Y."/>
            <person name="Zhang B."/>
            <person name="Zhang J."/>
            <person name="Zhang H."/>
            <person name="Yang L."/>
            <person name="Zheng W."/>
            <person name="Tian Y."/>
            <person name="Yu Z."/>
            <person name="Xu H.Jr."/>
            <person name="Zheng T."/>
        </authorList>
    </citation>
    <scope>NUCLEOTIDE SEQUENCE [LARGE SCALE GENOMIC DNA]</scope>
    <source>
        <strain evidence="5 6">KD52</strain>
    </source>
</reference>
<sequence length="915" mass="102341">MLHAQPPGVAGQHQNRAASLLLSHDFESAISELRQAAAHYKAAASWPYYFSCLNQITQAQLELGQLDAAKQTAKQALWQSIETLSRNNDEAAKAAHKLGQVYEAAGRFGDAMECHRMAYDIREDLFSREHPQTAASLLFMAVTARNQDSFGSAVAFLEEAEEILAKYYDAGHPELSRVWEERGMLYEKQELLPKARKAYEEAISILKVFPNQYPEALGRNWCRLARLLPEGERAQAYQRAYHLFEANERMQNSFAGEAALELAKDALHAGQPALAVQIAERAVRNPGVRSSAFPLLAKSYLLLGQLEPALQHFRQWISTSPGALHPADWANAVELALLSGARAEALQWSKLFAERSESLLPRYFVARAYAAFGNETRARQILNHIARSTEPAALKALAEEALGEMEFQSGNTEQAMVHFKSALHRAGYHEFNQIRLLYAMGQVHTLLAGQDRHTIDNIKAGREYYAELQNRLELLLSKPLTPFEAHWLKNHLEDIFNSGIQHLYLQQQYVRDGFSVEDAYNWFEFGKVAFFNFHDVEAYTAPAFWKYRSQRLDNAYPYENGRASGVISAVGEVWAGLRSQQATQLRYKVEHRPLQEFEAVLASLSLRSYHYWVADQNLYILQLGAGIGRLYRKHIEIDQNGQIKSLSGRTLFPGLEALDNREISGLLVLPSHQLAMYPFNKAELEAGSVSEAYLIHRHLCAASFLADLSTADQLPGAEADAYFFQKEPSDKNSGAAVAMPTSHSSIHNCFSVLSDWLSASKALINLRVPDEAVNARLLLTADAGSALALANSTLPRTRYLALDEAYTDYWGNSTTGLINRVRAQQHFIGTFIEQQDLCQDPEVYVDWLDAATSSLNPIEQLAVLQAQPAYEVLQAVRTFGAPYSQSGKTAASDIPVFWILGGVFGLILTGLWVRR</sequence>
<organism evidence="5 6">
    <name type="scientific">Phaeodactylibacter xiamenensis</name>
    <dbReference type="NCBI Taxonomy" id="1524460"/>
    <lineage>
        <taxon>Bacteria</taxon>
        <taxon>Pseudomonadati</taxon>
        <taxon>Bacteroidota</taxon>
        <taxon>Saprospiria</taxon>
        <taxon>Saprospirales</taxon>
        <taxon>Haliscomenobacteraceae</taxon>
        <taxon>Phaeodactylibacter</taxon>
    </lineage>
</organism>
<dbReference type="SMART" id="SM00028">
    <property type="entry name" value="TPR"/>
    <property type="match status" value="6"/>
</dbReference>
<dbReference type="STRING" id="1524460.IX84_09690"/>
<dbReference type="PANTHER" id="PTHR45641:SF19">
    <property type="entry name" value="NEPHROCYSTIN-3"/>
    <property type="match status" value="1"/>
</dbReference>
<dbReference type="Gene3D" id="1.25.40.10">
    <property type="entry name" value="Tetratricopeptide repeat domain"/>
    <property type="match status" value="2"/>
</dbReference>
<keyword evidence="2 3" id="KW-0802">TPR repeat</keyword>
<evidence type="ECO:0000256" key="1">
    <source>
        <dbReference type="ARBA" id="ARBA00022737"/>
    </source>
</evidence>
<feature type="transmembrane region" description="Helical" evidence="4">
    <location>
        <begin position="894"/>
        <end position="913"/>
    </location>
</feature>
<evidence type="ECO:0000256" key="2">
    <source>
        <dbReference type="ARBA" id="ARBA00022803"/>
    </source>
</evidence>
<feature type="repeat" description="TPR" evidence="3">
    <location>
        <begin position="290"/>
        <end position="323"/>
    </location>
</feature>
<dbReference type="SUPFAM" id="SSF48452">
    <property type="entry name" value="TPR-like"/>
    <property type="match status" value="3"/>
</dbReference>
<evidence type="ECO:0000313" key="6">
    <source>
        <dbReference type="Proteomes" id="UP000029736"/>
    </source>
</evidence>
<dbReference type="InterPro" id="IPR019734">
    <property type="entry name" value="TPR_rpt"/>
</dbReference>
<accession>A0A098SBM2</accession>
<dbReference type="AlphaFoldDB" id="A0A098SBM2"/>
<dbReference type="Pfam" id="PF13424">
    <property type="entry name" value="TPR_12"/>
    <property type="match status" value="1"/>
</dbReference>
<dbReference type="EMBL" id="JPOS01000019">
    <property type="protein sequence ID" value="KGE88437.1"/>
    <property type="molecule type" value="Genomic_DNA"/>
</dbReference>
<evidence type="ECO:0008006" key="7">
    <source>
        <dbReference type="Google" id="ProtNLM"/>
    </source>
</evidence>
<evidence type="ECO:0000313" key="5">
    <source>
        <dbReference type="EMBL" id="KGE88437.1"/>
    </source>
</evidence>
<feature type="repeat" description="TPR" evidence="3">
    <location>
        <begin position="92"/>
        <end position="125"/>
    </location>
</feature>
<keyword evidence="4" id="KW-0472">Membrane</keyword>
<keyword evidence="4" id="KW-0812">Transmembrane</keyword>